<dbReference type="Proteomes" id="UP000823906">
    <property type="component" value="Unassembled WGS sequence"/>
</dbReference>
<name>A0A9D2T3S7_9FIRM</name>
<gene>
    <name evidence="1" type="primary">spoVM</name>
    <name evidence="1" type="ORF">H9703_00235</name>
</gene>
<dbReference type="NCBIfam" id="NF033436">
    <property type="entry name" value="SpoVM_broad"/>
    <property type="match status" value="1"/>
</dbReference>
<reference evidence="1" key="2">
    <citation type="submission" date="2021-04" db="EMBL/GenBank/DDBJ databases">
        <authorList>
            <person name="Gilroy R."/>
        </authorList>
    </citation>
    <scope>NUCLEOTIDE SEQUENCE</scope>
    <source>
        <strain evidence="1">ChiSjej5B23-2810</strain>
    </source>
</reference>
<protein>
    <submittedName>
        <fullName evidence="1">Stage V sporulation protein SpoVM</fullName>
    </submittedName>
</protein>
<organism evidence="1 2">
    <name type="scientific">Candidatus Faecalibacterium faecigallinarum</name>
    <dbReference type="NCBI Taxonomy" id="2838577"/>
    <lineage>
        <taxon>Bacteria</taxon>
        <taxon>Bacillati</taxon>
        <taxon>Bacillota</taxon>
        <taxon>Clostridia</taxon>
        <taxon>Eubacteriales</taxon>
        <taxon>Oscillospiraceae</taxon>
        <taxon>Faecalibacterium</taxon>
    </lineage>
</organism>
<sequence length="37" mass="4256">MEQNRKAVPRMKMIVLKSPRCLAGLLRLVFGIKKENS</sequence>
<proteinExistence type="predicted"/>
<dbReference type="AlphaFoldDB" id="A0A9D2T3S7"/>
<dbReference type="EMBL" id="DWWN01000002">
    <property type="protein sequence ID" value="HJC44564.1"/>
    <property type="molecule type" value="Genomic_DNA"/>
</dbReference>
<reference evidence="1" key="1">
    <citation type="journal article" date="2021" name="PeerJ">
        <title>Extensive microbial diversity within the chicken gut microbiome revealed by metagenomics and culture.</title>
        <authorList>
            <person name="Gilroy R."/>
            <person name="Ravi A."/>
            <person name="Getino M."/>
            <person name="Pursley I."/>
            <person name="Horton D.L."/>
            <person name="Alikhan N.F."/>
            <person name="Baker D."/>
            <person name="Gharbi K."/>
            <person name="Hall N."/>
            <person name="Watson M."/>
            <person name="Adriaenssens E.M."/>
            <person name="Foster-Nyarko E."/>
            <person name="Jarju S."/>
            <person name="Secka A."/>
            <person name="Antonio M."/>
            <person name="Oren A."/>
            <person name="Chaudhuri R.R."/>
            <person name="La Ragione R."/>
            <person name="Hildebrand F."/>
            <person name="Pallen M.J."/>
        </authorList>
    </citation>
    <scope>NUCLEOTIDE SEQUENCE</scope>
    <source>
        <strain evidence="1">ChiSjej5B23-2810</strain>
    </source>
</reference>
<evidence type="ECO:0000313" key="2">
    <source>
        <dbReference type="Proteomes" id="UP000823906"/>
    </source>
</evidence>
<evidence type="ECO:0000313" key="1">
    <source>
        <dbReference type="EMBL" id="HJC44564.1"/>
    </source>
</evidence>
<accession>A0A9D2T3S7</accession>
<comment type="caution">
    <text evidence="1">The sequence shown here is derived from an EMBL/GenBank/DDBJ whole genome shotgun (WGS) entry which is preliminary data.</text>
</comment>